<reference evidence="2 3" key="1">
    <citation type="submission" date="2019-04" db="EMBL/GenBank/DDBJ databases">
        <title>Comparative genomics of Aeromonas veronii strains pathogenic to fish.</title>
        <authorList>
            <person name="Cascarano M.C."/>
            <person name="Smyrli M."/>
            <person name="Katharios P."/>
        </authorList>
    </citation>
    <scope>NUCLEOTIDE SEQUENCE [LARGE SCALE GENOMIC DNA]</scope>
    <source>
        <strain evidence="2 3">XU1</strain>
    </source>
</reference>
<keyword evidence="1" id="KW-0175">Coiled coil</keyword>
<dbReference type="EMBL" id="SSUX01000008">
    <property type="protein sequence ID" value="THJ44961.1"/>
    <property type="molecule type" value="Genomic_DNA"/>
</dbReference>
<evidence type="ECO:0000256" key="1">
    <source>
        <dbReference type="SAM" id="Coils"/>
    </source>
</evidence>
<name>A0A4S5CJY5_AERVE</name>
<accession>A0A4S5CJY5</accession>
<dbReference type="Proteomes" id="UP000309618">
    <property type="component" value="Unassembled WGS sequence"/>
</dbReference>
<sequence>MIQSSYGKLQYNIDPKVAGLPSSLLRNGGERLMMICRIHGGMSQQIELISKMGNMEDVVRHIFSKQMVNKLSSSNPHRNRHAMPYIGWGITPFCEDAVKTYYFDWRPHLKHVDYEKQETTPPLALPHMIILHHLGFNSETVMVDSHWLSLKNGLKSYWEVMNVGCQPLAHDTIAHYIAEWPYLVKALAMIAPEAQQFYQLTDESKEDLLELYWAITRLLDLSIVDSFTGACICSLLGCSPGVAKQIRDFAIGHMSMPSDMFRMTLPTTWGDEDNSLHDLMQSYSDAATRPNSSCVQIDAVMAHLSLLIDSIADQISAAELERQLTSDEPIENYLKVCPLNATISQRSSMAEKKINLLNEKKGSTDTDGDAEVTTHIGRSAWVDTVLLDVLNDDDRQTARENSFRETTKTALFCHVVAWKIALNLDDELFGCIKEGLDAIPDLPGKSLFRLDIDLNRHFIAYQQTISQQSVLSDSKFEQVMVYCNEIWQRIGSVVAQGDTGQERVEIMESVGKLHALFMEITDEVLREEFTVSLVNFETAMQDESPTTWITLIAELMSQWRDAMAADQALIANRDALVQKHLCALNEVIASARKAHEDAVQNDKSTHEGDALDPLLMIADLQNEKNQLSEQVARVTSRNEELTQLIRDKQDELSKLRSKHNKLNSRTHQHKGLSIAPPPSTLNLYETNNMGLVAKGIIAVMSGGDDIVSIMRATESFCAGKLRFTPSAFDAASNYNRQEYSAEDLMASLLRLTFHYAPIFQSKGDTQARQVFGLNEYAAGESDKVLNNERLRKMRTWDVDGVQTLVVKHLSINAFLRVYFTIDDNGIVIVTYVGKHMECGRSS</sequence>
<evidence type="ECO:0000313" key="3">
    <source>
        <dbReference type="Proteomes" id="UP000309618"/>
    </source>
</evidence>
<evidence type="ECO:0000313" key="2">
    <source>
        <dbReference type="EMBL" id="THJ44961.1"/>
    </source>
</evidence>
<organism evidence="2 3">
    <name type="scientific">Aeromonas veronii</name>
    <dbReference type="NCBI Taxonomy" id="654"/>
    <lineage>
        <taxon>Bacteria</taxon>
        <taxon>Pseudomonadati</taxon>
        <taxon>Pseudomonadota</taxon>
        <taxon>Gammaproteobacteria</taxon>
        <taxon>Aeromonadales</taxon>
        <taxon>Aeromonadaceae</taxon>
        <taxon>Aeromonas</taxon>
    </lineage>
</organism>
<dbReference type="RefSeq" id="WP_136501783.1">
    <property type="nucleotide sequence ID" value="NZ_SSUX01000008.1"/>
</dbReference>
<comment type="caution">
    <text evidence="2">The sequence shown here is derived from an EMBL/GenBank/DDBJ whole genome shotgun (WGS) entry which is preliminary data.</text>
</comment>
<protein>
    <submittedName>
        <fullName evidence="2">Uncharacterized protein</fullName>
    </submittedName>
</protein>
<gene>
    <name evidence="2" type="ORF">E8Q35_12285</name>
</gene>
<dbReference type="AlphaFoldDB" id="A0A4S5CJY5"/>
<proteinExistence type="predicted"/>
<feature type="coiled-coil region" evidence="1">
    <location>
        <begin position="617"/>
        <end position="665"/>
    </location>
</feature>